<feature type="region of interest" description="Disordered" evidence="1">
    <location>
        <begin position="1"/>
        <end position="190"/>
    </location>
</feature>
<comment type="caution">
    <text evidence="2">The sequence shown here is derived from an EMBL/GenBank/DDBJ whole genome shotgun (WGS) entry which is preliminary data.</text>
</comment>
<organism evidence="2 3">
    <name type="scientific">Zea mays</name>
    <name type="common">Maize</name>
    <dbReference type="NCBI Taxonomy" id="4577"/>
    <lineage>
        <taxon>Eukaryota</taxon>
        <taxon>Viridiplantae</taxon>
        <taxon>Streptophyta</taxon>
        <taxon>Embryophyta</taxon>
        <taxon>Tracheophyta</taxon>
        <taxon>Spermatophyta</taxon>
        <taxon>Magnoliopsida</taxon>
        <taxon>Liliopsida</taxon>
        <taxon>Poales</taxon>
        <taxon>Poaceae</taxon>
        <taxon>PACMAD clade</taxon>
        <taxon>Panicoideae</taxon>
        <taxon>Andropogonodae</taxon>
        <taxon>Andropogoneae</taxon>
        <taxon>Tripsacinae</taxon>
        <taxon>Zea</taxon>
    </lineage>
</organism>
<dbReference type="AlphaFoldDB" id="A0A9K3Y7Z7"/>
<dbReference type="SMR" id="A0A9K3Y7Z7"/>
<accession>A0A9K3Y7Z7</accession>
<feature type="compositionally biased region" description="Low complexity" evidence="1">
    <location>
        <begin position="50"/>
        <end position="63"/>
    </location>
</feature>
<feature type="compositionally biased region" description="Low complexity" evidence="1">
    <location>
        <begin position="120"/>
        <end position="133"/>
    </location>
</feature>
<protein>
    <submittedName>
        <fullName evidence="2">Uncharacterized protein</fullName>
    </submittedName>
</protein>
<evidence type="ECO:0000313" key="2">
    <source>
        <dbReference type="EMBL" id="PWZ41709.1"/>
    </source>
</evidence>
<feature type="compositionally biased region" description="Low complexity" evidence="1">
    <location>
        <begin position="165"/>
        <end position="186"/>
    </location>
</feature>
<dbReference type="PANTHER" id="PTHR37371">
    <property type="entry name" value="OS08G0180400 PROTEIN"/>
    <property type="match status" value="1"/>
</dbReference>
<gene>
    <name evidence="2" type="ORF">Zm00014a_027759</name>
</gene>
<dbReference type="EMBL" id="NCVQ01000003">
    <property type="protein sequence ID" value="PWZ41708.1"/>
    <property type="molecule type" value="Genomic_DNA"/>
</dbReference>
<dbReference type="Proteomes" id="UP000251960">
    <property type="component" value="Chromosome 2"/>
</dbReference>
<sequence length="311" mass="32723">MGRSRATAAAATSRPRRNPKPKPDSPFLSPLASLSATPRIRTRKGAIRRGGPSHASSSPGSSPTGLNVRFLSSPGSASPSKPKPKLRSSAKPKSRPSFVSPLSSPSPAPRTRKRTVRGVGSSPASSSPGSSPAELNISLPSSPGFSASPPKPSARANLAARAPFVASPRTATPSPAASPQPASVSAKGLSSVGDLRTAVASQMENLKRRLDALHSRAHDDLDASFSRISKRIKTQNQACQHLADEVDKEHKKMSDNIKESSEIARAKYKQIIAEAQASTTRVCKVTIPEMTKSVEKAIDGLCTRYNISMPV</sequence>
<dbReference type="EMBL" id="NCVQ01000003">
    <property type="protein sequence ID" value="PWZ41709.1"/>
    <property type="molecule type" value="Genomic_DNA"/>
</dbReference>
<feature type="compositionally biased region" description="Basic residues" evidence="1">
    <location>
        <begin position="82"/>
        <end position="94"/>
    </location>
</feature>
<dbReference type="OrthoDB" id="1933837at2759"/>
<evidence type="ECO:0000256" key="1">
    <source>
        <dbReference type="SAM" id="MobiDB-lite"/>
    </source>
</evidence>
<proteinExistence type="predicted"/>
<dbReference type="PANTHER" id="PTHR37371:SF8">
    <property type="entry name" value="OS07G0452600 PROTEIN"/>
    <property type="match status" value="1"/>
</dbReference>
<feature type="compositionally biased region" description="Low complexity" evidence="1">
    <location>
        <begin position="71"/>
        <end position="80"/>
    </location>
</feature>
<reference evidence="2 3" key="1">
    <citation type="journal article" date="2018" name="Nat. Genet.">
        <title>Extensive intraspecific gene order and gene structural variations between Mo17 and other maize genomes.</title>
        <authorList>
            <person name="Sun S."/>
            <person name="Zhou Y."/>
            <person name="Chen J."/>
            <person name="Shi J."/>
            <person name="Zhao H."/>
            <person name="Zhao H."/>
            <person name="Song W."/>
            <person name="Zhang M."/>
            <person name="Cui Y."/>
            <person name="Dong X."/>
            <person name="Liu H."/>
            <person name="Ma X."/>
            <person name="Jiao Y."/>
            <person name="Wang B."/>
            <person name="Wei X."/>
            <person name="Stein J.C."/>
            <person name="Glaubitz J.C."/>
            <person name="Lu F."/>
            <person name="Yu G."/>
            <person name="Liang C."/>
            <person name="Fengler K."/>
            <person name="Li B."/>
            <person name="Rafalski A."/>
            <person name="Schnable P.S."/>
            <person name="Ware D.H."/>
            <person name="Buckler E.S."/>
            <person name="Lai J."/>
        </authorList>
    </citation>
    <scope>NUCLEOTIDE SEQUENCE [LARGE SCALE GENOMIC DNA]</scope>
    <source>
        <strain evidence="3">cv. Missouri 17</strain>
        <tissue evidence="2">Seedling</tissue>
    </source>
</reference>
<evidence type="ECO:0000313" key="3">
    <source>
        <dbReference type="Proteomes" id="UP000251960"/>
    </source>
</evidence>
<feature type="compositionally biased region" description="Low complexity" evidence="1">
    <location>
        <begin position="25"/>
        <end position="38"/>
    </location>
</feature>
<dbReference type="OMA" id="CTTRVCK"/>
<feature type="compositionally biased region" description="Low complexity" evidence="1">
    <location>
        <begin position="95"/>
        <end position="105"/>
    </location>
</feature>
<feature type="compositionally biased region" description="Low complexity" evidence="1">
    <location>
        <begin position="1"/>
        <end position="13"/>
    </location>
</feature>
<name>A0A9K3Y7Z7_MAIZE</name>